<sequence>MHAEKEWSASRYDQSFAFVSYFGESMLDWLEPQALEIIIDLGCGSGDLTMKLVESGAQVIGIDASESMLAIAGSKVPEAQFLHQDGHSFSVEQEVDAVFSNAALHWMTRPTEVIASIHRALKPGGRFAAEFGGKGNIAPLVEAVHQSFIAQGYSDRHSSMPWYFPAIGEYSSMLERQGLEVMKAQMIDRPTVLSDGEEGIKSWLRMFAGAYFEGLPQGAIRSLYEEIEQRLRPDYYDAQQKCWSLPYRRIRVMAIKTAV</sequence>
<keyword evidence="3" id="KW-1185">Reference proteome</keyword>
<evidence type="ECO:0000313" key="2">
    <source>
        <dbReference type="EMBL" id="SMG51127.1"/>
    </source>
</evidence>
<feature type="domain" description="Methyltransferase type 11" evidence="1">
    <location>
        <begin position="40"/>
        <end position="128"/>
    </location>
</feature>
<dbReference type="EMBL" id="FXAZ01000004">
    <property type="protein sequence ID" value="SMG51127.1"/>
    <property type="molecule type" value="Genomic_DNA"/>
</dbReference>
<accession>A0A1X7LC48</accession>
<evidence type="ECO:0000259" key="1">
    <source>
        <dbReference type="Pfam" id="PF08241"/>
    </source>
</evidence>
<dbReference type="RefSeq" id="WP_085495745.1">
    <property type="nucleotide sequence ID" value="NZ_FXAZ01000004.1"/>
</dbReference>
<dbReference type="SUPFAM" id="SSF53335">
    <property type="entry name" value="S-adenosyl-L-methionine-dependent methyltransferases"/>
    <property type="match status" value="1"/>
</dbReference>
<dbReference type="STRING" id="1852522.SAMN06295960_3227"/>
<dbReference type="Pfam" id="PF08241">
    <property type="entry name" value="Methyltransf_11"/>
    <property type="match status" value="1"/>
</dbReference>
<organism evidence="2 3">
    <name type="scientific">Paenibacillus aquistagni</name>
    <dbReference type="NCBI Taxonomy" id="1852522"/>
    <lineage>
        <taxon>Bacteria</taxon>
        <taxon>Bacillati</taxon>
        <taxon>Bacillota</taxon>
        <taxon>Bacilli</taxon>
        <taxon>Bacillales</taxon>
        <taxon>Paenibacillaceae</taxon>
        <taxon>Paenibacillus</taxon>
    </lineage>
</organism>
<dbReference type="InterPro" id="IPR029063">
    <property type="entry name" value="SAM-dependent_MTases_sf"/>
</dbReference>
<dbReference type="Gene3D" id="3.40.50.150">
    <property type="entry name" value="Vaccinia Virus protein VP39"/>
    <property type="match status" value="1"/>
</dbReference>
<dbReference type="PANTHER" id="PTHR43861:SF1">
    <property type="entry name" value="TRANS-ACONITATE 2-METHYLTRANSFERASE"/>
    <property type="match status" value="1"/>
</dbReference>
<dbReference type="OrthoDB" id="9760689at2"/>
<gene>
    <name evidence="2" type="ORF">SAMN06295960_3227</name>
</gene>
<evidence type="ECO:0000313" key="3">
    <source>
        <dbReference type="Proteomes" id="UP000193834"/>
    </source>
</evidence>
<dbReference type="AlphaFoldDB" id="A0A1X7LC48"/>
<dbReference type="GO" id="GO:0008757">
    <property type="term" value="F:S-adenosylmethionine-dependent methyltransferase activity"/>
    <property type="evidence" value="ECO:0007669"/>
    <property type="project" value="InterPro"/>
</dbReference>
<keyword evidence="2" id="KW-0489">Methyltransferase</keyword>
<dbReference type="PANTHER" id="PTHR43861">
    <property type="entry name" value="TRANS-ACONITATE 2-METHYLTRANSFERASE-RELATED"/>
    <property type="match status" value="1"/>
</dbReference>
<keyword evidence="2" id="KW-0808">Transferase</keyword>
<protein>
    <submittedName>
        <fullName evidence="2">Trans-aconitate 2-methyltransferase</fullName>
    </submittedName>
</protein>
<name>A0A1X7LC48_9BACL</name>
<dbReference type="GO" id="GO:0032259">
    <property type="term" value="P:methylation"/>
    <property type="evidence" value="ECO:0007669"/>
    <property type="project" value="UniProtKB-KW"/>
</dbReference>
<dbReference type="InterPro" id="IPR013216">
    <property type="entry name" value="Methyltransf_11"/>
</dbReference>
<reference evidence="2 3" key="1">
    <citation type="submission" date="2017-04" db="EMBL/GenBank/DDBJ databases">
        <authorList>
            <person name="Afonso C.L."/>
            <person name="Miller P.J."/>
            <person name="Scott M.A."/>
            <person name="Spackman E."/>
            <person name="Goraichik I."/>
            <person name="Dimitrov K.M."/>
            <person name="Suarez D.L."/>
            <person name="Swayne D.E."/>
        </authorList>
    </citation>
    <scope>NUCLEOTIDE SEQUENCE [LARGE SCALE GENOMIC DNA]</scope>
    <source>
        <strain evidence="2 3">11</strain>
    </source>
</reference>
<proteinExistence type="predicted"/>
<dbReference type="CDD" id="cd02440">
    <property type="entry name" value="AdoMet_MTases"/>
    <property type="match status" value="1"/>
</dbReference>
<dbReference type="Proteomes" id="UP000193834">
    <property type="component" value="Unassembled WGS sequence"/>
</dbReference>